<dbReference type="PANTHER" id="PTHR43155:SF2">
    <property type="entry name" value="CYCLIC DI-GMP PHOSPHODIESTERASE PA4108"/>
    <property type="match status" value="1"/>
</dbReference>
<dbReference type="Proteomes" id="UP000095247">
    <property type="component" value="Unassembled WGS sequence"/>
</dbReference>
<name>A0A1E5NCG3_9SPIR</name>
<evidence type="ECO:0000259" key="1">
    <source>
        <dbReference type="PROSITE" id="PS51832"/>
    </source>
</evidence>
<dbReference type="PROSITE" id="PS51832">
    <property type="entry name" value="HD_GYP"/>
    <property type="match status" value="1"/>
</dbReference>
<dbReference type="InterPro" id="IPR003607">
    <property type="entry name" value="HD/PDEase_dom"/>
</dbReference>
<dbReference type="EMBL" id="MDCO01000012">
    <property type="protein sequence ID" value="OEJ13858.1"/>
    <property type="molecule type" value="Genomic_DNA"/>
</dbReference>
<reference evidence="2 3" key="1">
    <citation type="submission" date="2016-08" db="EMBL/GenBank/DDBJ databases">
        <title>Characterization and recognition of Brachyspira hampsonii sp. nov., a novel intestinal spirochete that is pathogenic to pigs.</title>
        <authorList>
            <person name="Mirajkar N."/>
            <person name="La T."/>
            <person name="Phillips N."/>
            <person name="Hampson D."/>
            <person name="Gebhart C."/>
        </authorList>
    </citation>
    <scope>NUCLEOTIDE SEQUENCE [LARGE SCALE GENOMIC DNA]</scope>
    <source>
        <strain evidence="2 3">P280/1</strain>
    </source>
</reference>
<proteinExistence type="predicted"/>
<evidence type="ECO:0000313" key="3">
    <source>
        <dbReference type="Proteomes" id="UP000095247"/>
    </source>
</evidence>
<dbReference type="AlphaFoldDB" id="A0A1E5NCG3"/>
<dbReference type="Pfam" id="PF13487">
    <property type="entry name" value="HD_5"/>
    <property type="match status" value="1"/>
</dbReference>
<dbReference type="RefSeq" id="WP_069727159.1">
    <property type="nucleotide sequence ID" value="NZ_MDCO01000012.1"/>
</dbReference>
<comment type="caution">
    <text evidence="2">The sequence shown here is derived from an EMBL/GenBank/DDBJ whole genome shotgun (WGS) entry which is preliminary data.</text>
</comment>
<protein>
    <submittedName>
        <fullName evidence="2">Diguanylate cyclase</fullName>
    </submittedName>
</protein>
<gene>
    <name evidence="2" type="ORF">BFL38_03710</name>
</gene>
<dbReference type="Gene3D" id="1.10.3210.10">
    <property type="entry name" value="Hypothetical protein af1432"/>
    <property type="match status" value="1"/>
</dbReference>
<dbReference type="InterPro" id="IPR037522">
    <property type="entry name" value="HD_GYP_dom"/>
</dbReference>
<feature type="domain" description="HD-GYP" evidence="1">
    <location>
        <begin position="118"/>
        <end position="317"/>
    </location>
</feature>
<evidence type="ECO:0000313" key="2">
    <source>
        <dbReference type="EMBL" id="OEJ13858.1"/>
    </source>
</evidence>
<sequence>MAKLTKINTQDIKAKAEKKDIYLYNDFLASTGYIDFKEDDMQRLKKWDINEVFVEDNTSLDMEVSADFDKFLREYKVFKKIYFNVIKKVRNNLGGYKNNNLVNINELNEILDEVLDIVNRNLSSVLQLFNLTNFPKPDEYYVRSLNVSLISMIIGRAMKFSENRVKKLGIGAILYDIGLVKVPDKILSKIGKFTSEEYAEVKKHTVYGYKILKSSFRFEEDLAMISLMHHEFYNGKGYPRGLAGNQINLYSKIVAIAHAVEKMLKPMRIASSASKSKDNKSTFSLMLEKSNENKKKYVTLYDAVKEIIHGANTKYDPNISKTFVSIFTVYPIGSIVLLNDKRKGFVFAANPNFPIRPIIKIVSNENGEFIEDGETINLLETNQLFIAGVDKDNNFLEEVRTKILDAEEKK</sequence>
<dbReference type="CDD" id="cd00077">
    <property type="entry name" value="HDc"/>
    <property type="match status" value="1"/>
</dbReference>
<dbReference type="SUPFAM" id="SSF109604">
    <property type="entry name" value="HD-domain/PDEase-like"/>
    <property type="match status" value="1"/>
</dbReference>
<dbReference type="PANTHER" id="PTHR43155">
    <property type="entry name" value="CYCLIC DI-GMP PHOSPHODIESTERASE PA4108-RELATED"/>
    <property type="match status" value="1"/>
</dbReference>
<accession>A0A1E5NCG3</accession>
<organism evidence="2 3">
    <name type="scientific">Brachyspira hampsonii</name>
    <dbReference type="NCBI Taxonomy" id="1287055"/>
    <lineage>
        <taxon>Bacteria</taxon>
        <taxon>Pseudomonadati</taxon>
        <taxon>Spirochaetota</taxon>
        <taxon>Spirochaetia</taxon>
        <taxon>Brachyspirales</taxon>
        <taxon>Brachyspiraceae</taxon>
        <taxon>Brachyspira</taxon>
    </lineage>
</organism>